<accession>A0ABW4DAG8</accession>
<dbReference type="InterPro" id="IPR029058">
    <property type="entry name" value="AB_hydrolase_fold"/>
</dbReference>
<keyword evidence="3" id="KW-1185">Reference proteome</keyword>
<comment type="caution">
    <text evidence="2">The sequence shown here is derived from an EMBL/GenBank/DDBJ whole genome shotgun (WGS) entry which is preliminary data.</text>
</comment>
<organism evidence="2 3">
    <name type="scientific">Paenibacillus farraposensis</name>
    <dbReference type="NCBI Taxonomy" id="2807095"/>
    <lineage>
        <taxon>Bacteria</taxon>
        <taxon>Bacillati</taxon>
        <taxon>Bacillota</taxon>
        <taxon>Bacilli</taxon>
        <taxon>Bacillales</taxon>
        <taxon>Paenibacillaceae</taxon>
        <taxon>Paenibacillus</taxon>
    </lineage>
</organism>
<evidence type="ECO:0000313" key="2">
    <source>
        <dbReference type="EMBL" id="MFD1460326.1"/>
    </source>
</evidence>
<protein>
    <submittedName>
        <fullName evidence="2">Alpha/beta hydrolase</fullName>
    </submittedName>
</protein>
<evidence type="ECO:0000259" key="1">
    <source>
        <dbReference type="Pfam" id="PF12146"/>
    </source>
</evidence>
<dbReference type="PANTHER" id="PTHR11614">
    <property type="entry name" value="PHOSPHOLIPASE-RELATED"/>
    <property type="match status" value="1"/>
</dbReference>
<keyword evidence="2" id="KW-0378">Hydrolase</keyword>
<proteinExistence type="predicted"/>
<sequence>MREYTFTIVENDGTELFACRWLPDLQMTVKGIVQISHGMCERSCRYIQLAERLTACGYGVYANDHIGHGYTAGDPDKLGVTGADAFNRMANGMLELGEIVAKEFPDLPRFLLGHSMGSFLTQKIMYDDRHTFHGFMLSGTNGPRGLLKLGEQVALLQAKFQGIDHRSMLLNAMVFGGFNRSFRPVRTAFDWLSRDPEEVDQFVNDPLCGAICTTGFFIDFFRLLQEIHWPASLENINPKLPVYIFAGDRDPVGLFGKGVLSLVDMYRSLGLQDVEYRLYPGGRHEMLHETNRDEVVKDILDWLDRHVDVRGTSGSVLSGSSETETFYTSASSQPSL</sequence>
<dbReference type="Proteomes" id="UP001597340">
    <property type="component" value="Unassembled WGS sequence"/>
</dbReference>
<dbReference type="InterPro" id="IPR022742">
    <property type="entry name" value="Hydrolase_4"/>
</dbReference>
<name>A0ABW4DAG8_9BACL</name>
<dbReference type="RefSeq" id="WP_229526305.1">
    <property type="nucleotide sequence ID" value="NZ_JAFFQR010000112.1"/>
</dbReference>
<feature type="domain" description="Serine aminopeptidase S33" evidence="1">
    <location>
        <begin position="29"/>
        <end position="291"/>
    </location>
</feature>
<reference evidence="3" key="1">
    <citation type="journal article" date="2019" name="Int. J. Syst. Evol. Microbiol.">
        <title>The Global Catalogue of Microorganisms (GCM) 10K type strain sequencing project: providing services to taxonomists for standard genome sequencing and annotation.</title>
        <authorList>
            <consortium name="The Broad Institute Genomics Platform"/>
            <consortium name="The Broad Institute Genome Sequencing Center for Infectious Disease"/>
            <person name="Wu L."/>
            <person name="Ma J."/>
        </authorList>
    </citation>
    <scope>NUCLEOTIDE SEQUENCE [LARGE SCALE GENOMIC DNA]</scope>
    <source>
        <strain evidence="3">CCM 9147</strain>
    </source>
</reference>
<dbReference type="InterPro" id="IPR051044">
    <property type="entry name" value="MAG_DAG_Lipase"/>
</dbReference>
<dbReference type="SUPFAM" id="SSF53474">
    <property type="entry name" value="alpha/beta-Hydrolases"/>
    <property type="match status" value="1"/>
</dbReference>
<dbReference type="Pfam" id="PF12146">
    <property type="entry name" value="Hydrolase_4"/>
    <property type="match status" value="1"/>
</dbReference>
<dbReference type="Gene3D" id="3.40.50.1820">
    <property type="entry name" value="alpha/beta hydrolase"/>
    <property type="match status" value="1"/>
</dbReference>
<evidence type="ECO:0000313" key="3">
    <source>
        <dbReference type="Proteomes" id="UP001597340"/>
    </source>
</evidence>
<gene>
    <name evidence="2" type="ORF">ACFQ5D_02440</name>
</gene>
<dbReference type="GO" id="GO:0016787">
    <property type="term" value="F:hydrolase activity"/>
    <property type="evidence" value="ECO:0007669"/>
    <property type="project" value="UniProtKB-KW"/>
</dbReference>
<dbReference type="EMBL" id="JBHTNZ010000002">
    <property type="protein sequence ID" value="MFD1460326.1"/>
    <property type="molecule type" value="Genomic_DNA"/>
</dbReference>